<evidence type="ECO:0000313" key="1">
    <source>
        <dbReference type="EnsemblMetazoa" id="OVOC4332.1"/>
    </source>
</evidence>
<name>A0A8R1XU85_ONCVO</name>
<dbReference type="EMBL" id="CMVM020000129">
    <property type="status" value="NOT_ANNOTATED_CDS"/>
    <property type="molecule type" value="Genomic_DNA"/>
</dbReference>
<dbReference type="OMA" id="AVAEYWW"/>
<reference evidence="2" key="1">
    <citation type="submission" date="2013-10" db="EMBL/GenBank/DDBJ databases">
        <title>Genome sequencing of Onchocerca volvulus.</title>
        <authorList>
            <person name="Cotton J."/>
            <person name="Tsai J."/>
            <person name="Stanley E."/>
            <person name="Tracey A."/>
            <person name="Holroyd N."/>
            <person name="Lustigman S."/>
            <person name="Berriman M."/>
        </authorList>
    </citation>
    <scope>NUCLEOTIDE SEQUENCE</scope>
</reference>
<reference evidence="1" key="2">
    <citation type="submission" date="2022-06" db="UniProtKB">
        <authorList>
            <consortium name="EnsemblMetazoa"/>
        </authorList>
    </citation>
    <scope>IDENTIFICATION</scope>
</reference>
<evidence type="ECO:0000313" key="2">
    <source>
        <dbReference type="Proteomes" id="UP000024404"/>
    </source>
</evidence>
<accession>A0A8R1XU85</accession>
<proteinExistence type="predicted"/>
<dbReference type="AlphaFoldDB" id="A0A8R1XU85"/>
<organism evidence="1 2">
    <name type="scientific">Onchocerca volvulus</name>
    <dbReference type="NCBI Taxonomy" id="6282"/>
    <lineage>
        <taxon>Eukaryota</taxon>
        <taxon>Metazoa</taxon>
        <taxon>Ecdysozoa</taxon>
        <taxon>Nematoda</taxon>
        <taxon>Chromadorea</taxon>
        <taxon>Rhabditida</taxon>
        <taxon>Spirurina</taxon>
        <taxon>Spiruromorpha</taxon>
        <taxon>Filarioidea</taxon>
        <taxon>Onchocercidae</taxon>
        <taxon>Onchocerca</taxon>
    </lineage>
</organism>
<sequence>MANEKSFVQEVCRLEKSRQIDSAKVKIYGILIKDPNWTHVFWGACFWCYPLYVLANLHRVEVIKYDIYGNLIQNKAVAEYWWRYPSKKSARQ</sequence>
<dbReference type="EnsemblMetazoa" id="OVOC4332.1">
    <property type="protein sequence ID" value="OVOC4332.1"/>
    <property type="gene ID" value="WBGene00241141"/>
</dbReference>
<dbReference type="Proteomes" id="UP000024404">
    <property type="component" value="Unassembled WGS sequence"/>
</dbReference>
<keyword evidence="2" id="KW-1185">Reference proteome</keyword>
<protein>
    <submittedName>
        <fullName evidence="1">Uncharacterized protein</fullName>
    </submittedName>
</protein>